<keyword evidence="2" id="KW-0732">Signal</keyword>
<accession>A0A226QKE0</accession>
<dbReference type="PROSITE" id="PS51257">
    <property type="entry name" value="PROKAR_LIPOPROTEIN"/>
    <property type="match status" value="1"/>
</dbReference>
<evidence type="ECO:0000313" key="3">
    <source>
        <dbReference type="EMBL" id="OXB93016.1"/>
    </source>
</evidence>
<feature type="region of interest" description="Disordered" evidence="1">
    <location>
        <begin position="23"/>
        <end position="59"/>
    </location>
</feature>
<gene>
    <name evidence="3" type="ORF">B9L23_18000</name>
</gene>
<evidence type="ECO:0000256" key="2">
    <source>
        <dbReference type="SAM" id="SignalP"/>
    </source>
</evidence>
<dbReference type="EMBL" id="NDYL01000002">
    <property type="protein sequence ID" value="OXB93016.1"/>
    <property type="molecule type" value="Genomic_DNA"/>
</dbReference>
<protein>
    <recommendedName>
        <fullName evidence="5">Lipoprotein</fullName>
    </recommendedName>
</protein>
<dbReference type="RefSeq" id="WP_089098148.1">
    <property type="nucleotide sequence ID" value="NZ_NDYL01000002.1"/>
</dbReference>
<dbReference type="AlphaFoldDB" id="A0A226QKE0"/>
<dbReference type="Proteomes" id="UP000198394">
    <property type="component" value="Unassembled WGS sequence"/>
</dbReference>
<feature type="signal peptide" evidence="2">
    <location>
        <begin position="1"/>
        <end position="21"/>
    </location>
</feature>
<sequence>MKLKIWTSLFLVLLLAVGCSANEEKKANEPKKEETTAKEEQTQTSEPVQNKELTKKAKEEKGVLNGQVYTQNGMAVGTLVLDKKVSDADAKKLAEKYAKELKEEYKNMKVNVQAVRGGKNVANITLD</sequence>
<evidence type="ECO:0000256" key="1">
    <source>
        <dbReference type="SAM" id="MobiDB-lite"/>
    </source>
</evidence>
<feature type="compositionally biased region" description="Basic and acidic residues" evidence="1">
    <location>
        <begin position="23"/>
        <end position="41"/>
    </location>
</feature>
<comment type="caution">
    <text evidence="3">The sequence shown here is derived from an EMBL/GenBank/DDBJ whole genome shotgun (WGS) entry which is preliminary data.</text>
</comment>
<reference evidence="3 4" key="1">
    <citation type="submission" date="2017-04" db="EMBL/GenBank/DDBJ databases">
        <title>The genome sequence of Parageobacillus galactosidasius DSM 18751.</title>
        <authorList>
            <person name="Ramaloko W.T."/>
            <person name="Koen N."/>
            <person name="Polliack S."/>
            <person name="Aliyu H."/>
            <person name="Lebre P."/>
            <person name="Mohr T."/>
            <person name="Oswald F."/>
            <person name="Zwick M."/>
            <person name="Neumann A."/>
            <person name="Syldatk C."/>
            <person name="Cowan D."/>
            <person name="De Maayer P."/>
        </authorList>
    </citation>
    <scope>NUCLEOTIDE SEQUENCE [LARGE SCALE GENOMIC DNA]</scope>
    <source>
        <strain evidence="3 4">DSM 18751</strain>
    </source>
</reference>
<name>A0A226QKE0_9BACL</name>
<proteinExistence type="predicted"/>
<feature type="chain" id="PRO_5038529846" description="Lipoprotein" evidence="2">
    <location>
        <begin position="22"/>
        <end position="127"/>
    </location>
</feature>
<evidence type="ECO:0008006" key="5">
    <source>
        <dbReference type="Google" id="ProtNLM"/>
    </source>
</evidence>
<keyword evidence="4" id="KW-1185">Reference proteome</keyword>
<organism evidence="3 4">
    <name type="scientific">Parageobacillus galactosidasius</name>
    <dbReference type="NCBI Taxonomy" id="883812"/>
    <lineage>
        <taxon>Bacteria</taxon>
        <taxon>Bacillati</taxon>
        <taxon>Bacillota</taxon>
        <taxon>Bacilli</taxon>
        <taxon>Bacillales</taxon>
        <taxon>Anoxybacillaceae</taxon>
        <taxon>Parageobacillus</taxon>
    </lineage>
</organism>
<evidence type="ECO:0000313" key="4">
    <source>
        <dbReference type="Proteomes" id="UP000198394"/>
    </source>
</evidence>